<sequence length="345" mass="37757">MATEWQALGTVAYVDTGAVFGSADYTTIVLNHGFGFHGAIMSPMEPFAAKHNARLVIVNRRDHPGSAPYIEVELALLRHMDGLSPQEACSPLDAFMRDRALELYEFVCAWAHQAGIPSASGPTGGIVLASWSMGASWLMALLSSIASSTSRDAPFASLGYLSPSDAYAPLLDEDIPPPDRPSTVLSWISGYYSHDGAVDGLERRTSSTSPTPTLGRMTPEQLQGVFTASAAGEDGPDTLHLRLSEVTGASALFRHRVLFHNGSHAMRPNHWAALPIRHVACNRSVWHMPWCAAALRRELDEAKDDTRRVRDVEIVTLMGANHFAHWDEPYRLMHLLHWEGSSSPH</sequence>
<accession>A0A179FJ97</accession>
<organism evidence="2 3">
    <name type="scientific">Purpureocillium lilacinum</name>
    <name type="common">Paecilomyces lilacinus</name>
    <dbReference type="NCBI Taxonomy" id="33203"/>
    <lineage>
        <taxon>Eukaryota</taxon>
        <taxon>Fungi</taxon>
        <taxon>Dikarya</taxon>
        <taxon>Ascomycota</taxon>
        <taxon>Pezizomycotina</taxon>
        <taxon>Sordariomycetes</taxon>
        <taxon>Hypocreomycetidae</taxon>
        <taxon>Hypocreales</taxon>
        <taxon>Ophiocordycipitaceae</taxon>
        <taxon>Purpureocillium</taxon>
    </lineage>
</organism>
<dbReference type="SUPFAM" id="SSF53474">
    <property type="entry name" value="alpha/beta-Hydrolases"/>
    <property type="match status" value="1"/>
</dbReference>
<gene>
    <name evidence="2" type="ORF">VFPFJ_11191</name>
</gene>
<dbReference type="AlphaFoldDB" id="A0A179FJ97"/>
<dbReference type="OMA" id="AYHSGIF"/>
<name>A0A179FJ97_PURLI</name>
<reference evidence="2 3" key="1">
    <citation type="submission" date="2016-02" db="EMBL/GenBank/DDBJ databases">
        <title>Biosynthesis of antibiotic leucinostatins and their inhibition on Phytophthora in bio-control Purpureocillium lilacinum.</title>
        <authorList>
            <person name="Wang G."/>
            <person name="Liu Z."/>
            <person name="Lin R."/>
            <person name="Li E."/>
            <person name="Mao Z."/>
            <person name="Ling J."/>
            <person name="Yin W."/>
            <person name="Xie B."/>
        </authorList>
    </citation>
    <scope>NUCLEOTIDE SEQUENCE [LARGE SCALE GENOMIC DNA]</scope>
    <source>
        <strain evidence="2">PLFJ-1</strain>
    </source>
</reference>
<comment type="caution">
    <text evidence="2">The sequence shown here is derived from an EMBL/GenBank/DDBJ whole genome shotgun (WGS) entry which is preliminary data.</text>
</comment>
<evidence type="ECO:0000313" key="2">
    <source>
        <dbReference type="EMBL" id="OAQ65656.1"/>
    </source>
</evidence>
<proteinExistence type="predicted"/>
<feature type="region of interest" description="Disordered" evidence="1">
    <location>
        <begin position="200"/>
        <end position="219"/>
    </location>
</feature>
<dbReference type="InterPro" id="IPR029058">
    <property type="entry name" value="AB_hydrolase_fold"/>
</dbReference>
<evidence type="ECO:0000256" key="1">
    <source>
        <dbReference type="SAM" id="MobiDB-lite"/>
    </source>
</evidence>
<dbReference type="EMBL" id="LSBI01000024">
    <property type="protein sequence ID" value="OAQ65656.1"/>
    <property type="molecule type" value="Genomic_DNA"/>
</dbReference>
<evidence type="ECO:0000313" key="3">
    <source>
        <dbReference type="Proteomes" id="UP000078340"/>
    </source>
</evidence>
<dbReference type="Proteomes" id="UP000078340">
    <property type="component" value="Unassembled WGS sequence"/>
</dbReference>
<keyword evidence="2" id="KW-0378">Hydrolase</keyword>
<dbReference type="Gene3D" id="3.40.50.1820">
    <property type="entry name" value="alpha/beta hydrolase"/>
    <property type="match status" value="1"/>
</dbReference>
<dbReference type="GO" id="GO:0016787">
    <property type="term" value="F:hydrolase activity"/>
    <property type="evidence" value="ECO:0007669"/>
    <property type="project" value="UniProtKB-KW"/>
</dbReference>
<protein>
    <submittedName>
        <fullName evidence="2">Alpha/beta-hydrolase</fullName>
    </submittedName>
</protein>